<dbReference type="Proteomes" id="UP000694864">
    <property type="component" value="Chromosome 19"/>
</dbReference>
<proteinExistence type="predicted"/>
<reference evidence="2" key="1">
    <citation type="journal article" date="2014" name="Nat. Commun.">
        <title>The emerging biofuel crop Camelina sativa retains a highly undifferentiated hexaploid genome structure.</title>
        <authorList>
            <person name="Kagale S."/>
            <person name="Koh C."/>
            <person name="Nixon J."/>
            <person name="Bollina V."/>
            <person name="Clarke W.E."/>
            <person name="Tuteja R."/>
            <person name="Spillane C."/>
            <person name="Robinson S.J."/>
            <person name="Links M.G."/>
            <person name="Clarke C."/>
            <person name="Higgins E.E."/>
            <person name="Huebert T."/>
            <person name="Sharpe A.G."/>
            <person name="Parkin I.A."/>
        </authorList>
    </citation>
    <scope>NUCLEOTIDE SEQUENCE [LARGE SCALE GENOMIC DNA]</scope>
    <source>
        <strain evidence="2">cv. DH55</strain>
    </source>
</reference>
<organism evidence="2 3">
    <name type="scientific">Camelina sativa</name>
    <name type="common">False flax</name>
    <name type="synonym">Myagrum sativum</name>
    <dbReference type="NCBI Taxonomy" id="90675"/>
    <lineage>
        <taxon>Eukaryota</taxon>
        <taxon>Viridiplantae</taxon>
        <taxon>Streptophyta</taxon>
        <taxon>Embryophyta</taxon>
        <taxon>Tracheophyta</taxon>
        <taxon>Spermatophyta</taxon>
        <taxon>Magnoliopsida</taxon>
        <taxon>eudicotyledons</taxon>
        <taxon>Gunneridae</taxon>
        <taxon>Pentapetalae</taxon>
        <taxon>rosids</taxon>
        <taxon>malvids</taxon>
        <taxon>Brassicales</taxon>
        <taxon>Brassicaceae</taxon>
        <taxon>Camelineae</taxon>
        <taxon>Camelina</taxon>
    </lineage>
</organism>
<dbReference type="RefSeq" id="XP_010485758.1">
    <property type="nucleotide sequence ID" value="XM_010487456.2"/>
</dbReference>
<feature type="signal peptide" evidence="1">
    <location>
        <begin position="1"/>
        <end position="20"/>
    </location>
</feature>
<evidence type="ECO:0000313" key="2">
    <source>
        <dbReference type="Proteomes" id="UP000694864"/>
    </source>
</evidence>
<dbReference type="GeneID" id="104764027"/>
<keyword evidence="1" id="KW-0732">Signal</keyword>
<protein>
    <submittedName>
        <fullName evidence="3">Uncharacterized protein LOC104764027 isoform X1</fullName>
    </submittedName>
</protein>
<evidence type="ECO:0000256" key="1">
    <source>
        <dbReference type="SAM" id="SignalP"/>
    </source>
</evidence>
<evidence type="ECO:0000313" key="3">
    <source>
        <dbReference type="RefSeq" id="XP_010485758.1"/>
    </source>
</evidence>
<accession>A0ABM0XGS0</accession>
<gene>
    <name evidence="3" type="primary">LOC104764027</name>
</gene>
<sequence length="125" mass="14468">MVYIKWVLTKLAISLHRLLAVVTLSDFASIKNSSFECRLYIDIDFVNCDFIASNAAVRYLLRGITAAGGYVIAPYISLQEAVDLKLEGKRNETLRQLDEFYEKDEQCWSDMVHHHNLKASRRKRQ</sequence>
<feature type="chain" id="PRO_5045390599" evidence="1">
    <location>
        <begin position="21"/>
        <end position="125"/>
    </location>
</feature>
<name>A0ABM0XGS0_CAMSA</name>
<keyword evidence="2" id="KW-1185">Reference proteome</keyword>
<reference evidence="3" key="2">
    <citation type="submission" date="2025-08" db="UniProtKB">
        <authorList>
            <consortium name="RefSeq"/>
        </authorList>
    </citation>
    <scope>IDENTIFICATION</scope>
    <source>
        <tissue evidence="3">Leaf</tissue>
    </source>
</reference>